<dbReference type="InterPro" id="IPR036305">
    <property type="entry name" value="RGS_sf"/>
</dbReference>
<dbReference type="Pfam" id="PF00439">
    <property type="entry name" value="Bromodomain"/>
    <property type="match status" value="1"/>
</dbReference>
<reference evidence="16 17" key="1">
    <citation type="submission" date="2018-07" db="EMBL/GenBank/DDBJ databases">
        <title>Genome sequencing of oomycete isolates from Chile give support for New Zealand origin for Phytophthora kernoviae and make available the first Nothophytophthora sp. genome.</title>
        <authorList>
            <person name="Studholme D.J."/>
            <person name="Sanfuentes E."/>
            <person name="Panda P."/>
            <person name="Hill R."/>
            <person name="Sambles C."/>
            <person name="Grant M."/>
            <person name="Williams N.M."/>
            <person name="Mcdougal R.L."/>
        </authorList>
    </citation>
    <scope>NUCLEOTIDE SEQUENCE [LARGE SCALE GENOMIC DNA]</scope>
    <source>
        <strain evidence="16">Chile7</strain>
    </source>
</reference>
<protein>
    <recommendedName>
        <fullName evidence="2">histone acetyltransferase</fullName>
        <ecNumber evidence="2">2.3.1.48</ecNumber>
    </recommendedName>
</protein>
<proteinExistence type="predicted"/>
<feature type="domain" description="Bromo" evidence="13">
    <location>
        <begin position="244"/>
        <end position="302"/>
    </location>
</feature>
<dbReference type="PROSITE" id="PS51727">
    <property type="entry name" value="CBP_P300_HAT"/>
    <property type="match status" value="1"/>
</dbReference>
<evidence type="ECO:0000256" key="5">
    <source>
        <dbReference type="ARBA" id="ARBA00023015"/>
    </source>
</evidence>
<dbReference type="SUPFAM" id="SSF47370">
    <property type="entry name" value="Bromodomain"/>
    <property type="match status" value="1"/>
</dbReference>
<evidence type="ECO:0000256" key="7">
    <source>
        <dbReference type="ARBA" id="ARBA00023163"/>
    </source>
</evidence>
<dbReference type="InterPro" id="IPR036427">
    <property type="entry name" value="Bromodomain-like_sf"/>
</dbReference>
<comment type="caution">
    <text evidence="16">The sequence shown here is derived from an EMBL/GenBank/DDBJ whole genome shotgun (WGS) entry which is preliminary data.</text>
</comment>
<evidence type="ECO:0000256" key="10">
    <source>
        <dbReference type="PROSITE-ProRule" id="PRU00035"/>
    </source>
</evidence>
<dbReference type="SMART" id="SM01250">
    <property type="entry name" value="KAT11"/>
    <property type="match status" value="1"/>
</dbReference>
<dbReference type="AlphaFoldDB" id="A0A421G4E0"/>
<dbReference type="Pfam" id="PF08214">
    <property type="entry name" value="HAT_KAT11"/>
    <property type="match status" value="1"/>
</dbReference>
<evidence type="ECO:0000259" key="15">
    <source>
        <dbReference type="PROSITE" id="PS51727"/>
    </source>
</evidence>
<feature type="compositionally biased region" description="Acidic residues" evidence="12">
    <location>
        <begin position="51"/>
        <end position="63"/>
    </location>
</feature>
<dbReference type="InterPro" id="IPR044926">
    <property type="entry name" value="RGS_subdomain_2"/>
</dbReference>
<dbReference type="EC" id="2.3.1.48" evidence="2"/>
<dbReference type="PANTHER" id="PTHR13808:SF1">
    <property type="entry name" value="HISTONE ACETYLTRANSFERASE"/>
    <property type="match status" value="1"/>
</dbReference>
<gene>
    <name evidence="16" type="ORF">BBJ29_007749</name>
</gene>
<dbReference type="InterPro" id="IPR031162">
    <property type="entry name" value="CBP_P300_HAT"/>
</dbReference>
<dbReference type="GO" id="GO:0004402">
    <property type="term" value="F:histone acetyltransferase activity"/>
    <property type="evidence" value="ECO:0007669"/>
    <property type="project" value="InterPro"/>
</dbReference>
<dbReference type="Gene3D" id="1.10.167.10">
    <property type="entry name" value="Regulator of G-protein Signalling 4, domain 2"/>
    <property type="match status" value="1"/>
</dbReference>
<evidence type="ECO:0000256" key="8">
    <source>
        <dbReference type="ARBA" id="ARBA00023242"/>
    </source>
</evidence>
<dbReference type="EMBL" id="MBAD02000752">
    <property type="protein sequence ID" value="RLN63255.1"/>
    <property type="molecule type" value="Genomic_DNA"/>
</dbReference>
<dbReference type="GO" id="GO:0000123">
    <property type="term" value="C:histone acetyltransferase complex"/>
    <property type="evidence" value="ECO:0007669"/>
    <property type="project" value="TreeGrafter"/>
</dbReference>
<evidence type="ECO:0000256" key="9">
    <source>
        <dbReference type="ARBA" id="ARBA00048017"/>
    </source>
</evidence>
<evidence type="ECO:0000259" key="14">
    <source>
        <dbReference type="PROSITE" id="PS50132"/>
    </source>
</evidence>
<keyword evidence="3" id="KW-0808">Transferase</keyword>
<dbReference type="GO" id="GO:0005667">
    <property type="term" value="C:transcription regulator complex"/>
    <property type="evidence" value="ECO:0007669"/>
    <property type="project" value="TreeGrafter"/>
</dbReference>
<feature type="domain" description="CBP/p300-type HAT" evidence="15">
    <location>
        <begin position="368"/>
        <end position="728"/>
    </location>
</feature>
<dbReference type="PROSITE" id="PS50014">
    <property type="entry name" value="BROMODOMAIN_2"/>
    <property type="match status" value="1"/>
</dbReference>
<feature type="region of interest" description="Disordered" evidence="12">
    <location>
        <begin position="43"/>
        <end position="75"/>
    </location>
</feature>
<evidence type="ECO:0000256" key="4">
    <source>
        <dbReference type="ARBA" id="ARBA00022853"/>
    </source>
</evidence>
<keyword evidence="11" id="KW-0175">Coiled coil</keyword>
<evidence type="ECO:0000256" key="2">
    <source>
        <dbReference type="ARBA" id="ARBA00013184"/>
    </source>
</evidence>
<dbReference type="GO" id="GO:0005634">
    <property type="term" value="C:nucleus"/>
    <property type="evidence" value="ECO:0007669"/>
    <property type="project" value="UniProtKB-SubCell"/>
</dbReference>
<keyword evidence="8" id="KW-0539">Nucleus</keyword>
<evidence type="ECO:0000259" key="13">
    <source>
        <dbReference type="PROSITE" id="PS50014"/>
    </source>
</evidence>
<dbReference type="PANTHER" id="PTHR13808">
    <property type="entry name" value="CBP/P300-RELATED"/>
    <property type="match status" value="1"/>
</dbReference>
<dbReference type="GO" id="GO:0003713">
    <property type="term" value="F:transcription coactivator activity"/>
    <property type="evidence" value="ECO:0007669"/>
    <property type="project" value="TreeGrafter"/>
</dbReference>
<evidence type="ECO:0000256" key="3">
    <source>
        <dbReference type="ARBA" id="ARBA00022679"/>
    </source>
</evidence>
<comment type="catalytic activity">
    <reaction evidence="9">
        <text>L-lysyl-[protein] + acetyl-CoA = N(6)-acetyl-L-lysyl-[protein] + CoA + H(+)</text>
        <dbReference type="Rhea" id="RHEA:45948"/>
        <dbReference type="Rhea" id="RHEA-COMP:9752"/>
        <dbReference type="Rhea" id="RHEA-COMP:10731"/>
        <dbReference type="ChEBI" id="CHEBI:15378"/>
        <dbReference type="ChEBI" id="CHEBI:29969"/>
        <dbReference type="ChEBI" id="CHEBI:57287"/>
        <dbReference type="ChEBI" id="CHEBI:57288"/>
        <dbReference type="ChEBI" id="CHEBI:61930"/>
        <dbReference type="EC" id="2.3.1.48"/>
    </reaction>
</comment>
<evidence type="ECO:0000256" key="11">
    <source>
        <dbReference type="SAM" id="Coils"/>
    </source>
</evidence>
<keyword evidence="6 10" id="KW-0103">Bromodomain</keyword>
<dbReference type="SUPFAM" id="SSF48097">
    <property type="entry name" value="Regulator of G-protein signaling, RGS"/>
    <property type="match status" value="1"/>
</dbReference>
<dbReference type="PROSITE" id="PS50132">
    <property type="entry name" value="RGS"/>
    <property type="match status" value="1"/>
</dbReference>
<dbReference type="GO" id="GO:0031490">
    <property type="term" value="F:chromatin DNA binding"/>
    <property type="evidence" value="ECO:0007669"/>
    <property type="project" value="TreeGrafter"/>
</dbReference>
<dbReference type="InterPro" id="IPR013178">
    <property type="entry name" value="Histone_AcTrfase_Rtt109/CBP"/>
</dbReference>
<evidence type="ECO:0000256" key="1">
    <source>
        <dbReference type="ARBA" id="ARBA00004123"/>
    </source>
</evidence>
<dbReference type="Proteomes" id="UP000284657">
    <property type="component" value="Unassembled WGS sequence"/>
</dbReference>
<dbReference type="InterPro" id="IPR001487">
    <property type="entry name" value="Bromodomain"/>
</dbReference>
<evidence type="ECO:0000256" key="12">
    <source>
        <dbReference type="SAM" id="MobiDB-lite"/>
    </source>
</evidence>
<sequence length="891" mass="101852">MEVQEAASRLLACPRLSREREAERQRAIQRPLTVAWKEKVEDGQVFISISSDDEEDNEEDEEPVNPPIQQQFQAIPGVKTEFQCSDREVVTIESDSDEVDDEIEAEEEEEKPIRVRRKLEVLEPQEEEDDADYEEDVKMKDTIAAENPIGEEQQQVGVRKRRLGEEDTAFLLFYGERESPSANILRLIIDLIECGVGSSDLFLSRFIKYMLWCKLNMAVEAGLASERLVQSEWTKIVFSCAPPRHRRRSGPMPRPDLIPLALELPTYTTIVKHPMDLGTIKRNLTAGEYLELEDFVADVRLVCGLYNPVVGAYRSGGDTKPEHDGLSVKNTEVYVCPLCRCRRKRATPPPESPMRKILHIGQDKHAQNNSCLNIPSCELSIFIQDFLRRGLENIGEREAAQTLYVRALSFPGERMTVPEGVVNVFNENSQVLARMRPGVDTSPQRVPSHISYLSRGLYLFQKHEGMEVCLFTIYAQEFGDDCELEANRRAVYVAYLDSVRYLKPASARTAAYHLIMLAYFDYSVNPDELVWPANQVPPIFDGDIIPSELERILGRIVSRNEKQERASRNKKLAVARAKNGKVARMGGKFSVGNVVLRIKEEASTAEPPAAAQVNVKLRELFNKLQFAIQRLKNDLLVVELEVEGEEESKGDESSIMELTLEAVAKDSFRRDFFLRCFSEREAQTLELRFSFLHRVRQYKRLVGRRDLLPRAAKDIATSYLQHVEFTDQLLLPPSAEPLRNRVLNAVTLGHCPLDLFCGMETIVRDHMTRDAFPHFLRSTEYLELCDALRARRDLPLAEVLVDSRRTQFLMRFLSEEFPGEEGNLRFWVHVQTRFLSLIQTTLFSVALFEEVQRHVRHVFNKFLVTSSDEKGDDASSAATQVPEDGLRMFVF</sequence>
<feature type="domain" description="RGS" evidence="14">
    <location>
        <begin position="659"/>
        <end position="785"/>
    </location>
</feature>
<dbReference type="InterPro" id="IPR016137">
    <property type="entry name" value="RGS"/>
</dbReference>
<accession>A0A421G4E0</accession>
<evidence type="ECO:0000313" key="17">
    <source>
        <dbReference type="Proteomes" id="UP000284657"/>
    </source>
</evidence>
<organism evidence="16 17">
    <name type="scientific">Phytophthora kernoviae</name>
    <dbReference type="NCBI Taxonomy" id="325452"/>
    <lineage>
        <taxon>Eukaryota</taxon>
        <taxon>Sar</taxon>
        <taxon>Stramenopiles</taxon>
        <taxon>Oomycota</taxon>
        <taxon>Peronosporomycetes</taxon>
        <taxon>Peronosporales</taxon>
        <taxon>Peronosporaceae</taxon>
        <taxon>Phytophthora</taxon>
    </lineage>
</organism>
<dbReference type="GO" id="GO:0045944">
    <property type="term" value="P:positive regulation of transcription by RNA polymerase II"/>
    <property type="evidence" value="ECO:0007669"/>
    <property type="project" value="TreeGrafter"/>
</dbReference>
<feature type="coiled-coil region" evidence="11">
    <location>
        <begin position="614"/>
        <end position="648"/>
    </location>
</feature>
<dbReference type="PRINTS" id="PR00503">
    <property type="entry name" value="BROMODOMAIN"/>
</dbReference>
<evidence type="ECO:0000256" key="6">
    <source>
        <dbReference type="ARBA" id="ARBA00023117"/>
    </source>
</evidence>
<name>A0A421G4E0_9STRA</name>
<keyword evidence="5" id="KW-0805">Transcription regulation</keyword>
<keyword evidence="7" id="KW-0804">Transcription</keyword>
<evidence type="ECO:0000313" key="16">
    <source>
        <dbReference type="EMBL" id="RLN63255.1"/>
    </source>
</evidence>
<dbReference type="Gene3D" id="1.20.920.10">
    <property type="entry name" value="Bromodomain-like"/>
    <property type="match status" value="1"/>
</dbReference>
<keyword evidence="4" id="KW-0156">Chromatin regulator</keyword>
<comment type="subcellular location">
    <subcellularLocation>
        <location evidence="1">Nucleus</location>
    </subcellularLocation>
</comment>